<comment type="caution">
    <text evidence="2">The sequence shown here is derived from an EMBL/GenBank/DDBJ whole genome shotgun (WGS) entry which is preliminary data.</text>
</comment>
<feature type="compositionally biased region" description="Pro residues" evidence="1">
    <location>
        <begin position="461"/>
        <end position="472"/>
    </location>
</feature>
<reference evidence="2 3" key="1">
    <citation type="journal article" date="2018" name="Sci. Rep.">
        <title>Raphidocelis subcapitata (=Pseudokirchneriella subcapitata) provides an insight into genome evolution and environmental adaptations in the Sphaeropleales.</title>
        <authorList>
            <person name="Suzuki S."/>
            <person name="Yamaguchi H."/>
            <person name="Nakajima N."/>
            <person name="Kawachi M."/>
        </authorList>
    </citation>
    <scope>NUCLEOTIDE SEQUENCE [LARGE SCALE GENOMIC DNA]</scope>
    <source>
        <strain evidence="2 3">NIES-35</strain>
    </source>
</reference>
<dbReference type="OrthoDB" id="513166at2759"/>
<accession>A0A2V0NV01</accession>
<feature type="compositionally biased region" description="Basic and acidic residues" evidence="1">
    <location>
        <begin position="132"/>
        <end position="147"/>
    </location>
</feature>
<organism evidence="2 3">
    <name type="scientific">Raphidocelis subcapitata</name>
    <dbReference type="NCBI Taxonomy" id="307507"/>
    <lineage>
        <taxon>Eukaryota</taxon>
        <taxon>Viridiplantae</taxon>
        <taxon>Chlorophyta</taxon>
        <taxon>core chlorophytes</taxon>
        <taxon>Chlorophyceae</taxon>
        <taxon>CS clade</taxon>
        <taxon>Sphaeropleales</taxon>
        <taxon>Selenastraceae</taxon>
        <taxon>Raphidocelis</taxon>
    </lineage>
</organism>
<feature type="region of interest" description="Disordered" evidence="1">
    <location>
        <begin position="128"/>
        <end position="147"/>
    </location>
</feature>
<feature type="region of interest" description="Disordered" evidence="1">
    <location>
        <begin position="451"/>
        <end position="476"/>
    </location>
</feature>
<keyword evidence="3" id="KW-1185">Reference proteome</keyword>
<dbReference type="EMBL" id="BDRX01000010">
    <property type="protein sequence ID" value="GBF89383.1"/>
    <property type="molecule type" value="Genomic_DNA"/>
</dbReference>
<name>A0A2V0NV01_9CHLO</name>
<dbReference type="PANTHER" id="PTHR36896:SF2">
    <property type="entry name" value="OS01G0729500 PROTEIN"/>
    <property type="match status" value="1"/>
</dbReference>
<evidence type="ECO:0000313" key="2">
    <source>
        <dbReference type="EMBL" id="GBF89383.1"/>
    </source>
</evidence>
<evidence type="ECO:0000256" key="1">
    <source>
        <dbReference type="SAM" id="MobiDB-lite"/>
    </source>
</evidence>
<feature type="region of interest" description="Disordered" evidence="1">
    <location>
        <begin position="1"/>
        <end position="47"/>
    </location>
</feature>
<sequence>MRPPSTPNAPGKRRSARLPCGTATPPPRSQRGTLEQQAQQAGPASLLERTLRAELEGRSHLQALASLQRRAEALARPSGGANRGAPLAAVQAAAVAADRAMMGRGEGALLEGDDEEDEEPAVMMMDLALSADENKRDKKKGGDDKKEDCRDIKERKACRKSDSVCSWCENKYAPGAPMCADEATAKFLPPMVFECEASKRAPEGALLEEDDEFEALALPLESGEDGKGGGGFGPKANCRDLKERKACRKSEAVCTWCEGKFGGAPMCVDEDQAQYLPAMAFDCEPSKRPSANDFDTADEENKKGGHDKKEDCRDLKERKACRKSDSVCSWCVGKYGGQAMCADEAQAKYLPPMAFDCEPSKHAPDSALLEDDEDDEDDDDLEGRRHKRHSDDDKTEDCKDIKDRHACRKSKSVCNWCQGAFMPGAAMCMGEAESKWLPPYMYSCETSKRSSGGSGGGGAGPVPPIPGPPMPGPTDECSELTSAKKCGRASGCLWCEGMITAAQCFSEQRAALLPPFVYKCDRRGAFGAVLGGRRAGGGVALA</sequence>
<feature type="region of interest" description="Disordered" evidence="1">
    <location>
        <begin position="287"/>
        <end position="309"/>
    </location>
</feature>
<feature type="compositionally biased region" description="Basic and acidic residues" evidence="1">
    <location>
        <begin position="299"/>
        <end position="309"/>
    </location>
</feature>
<proteinExistence type="predicted"/>
<dbReference type="AlphaFoldDB" id="A0A2V0NV01"/>
<feature type="compositionally biased region" description="Polar residues" evidence="1">
    <location>
        <begin position="30"/>
        <end position="42"/>
    </location>
</feature>
<dbReference type="PANTHER" id="PTHR36896">
    <property type="entry name" value="OS01G0729500 PROTEIN"/>
    <property type="match status" value="1"/>
</dbReference>
<feature type="compositionally biased region" description="Acidic residues" evidence="1">
    <location>
        <begin position="368"/>
        <end position="381"/>
    </location>
</feature>
<dbReference type="Proteomes" id="UP000247498">
    <property type="component" value="Unassembled WGS sequence"/>
</dbReference>
<evidence type="ECO:0000313" key="3">
    <source>
        <dbReference type="Proteomes" id="UP000247498"/>
    </source>
</evidence>
<gene>
    <name evidence="2" type="ORF">Rsub_01955</name>
</gene>
<dbReference type="InParanoid" id="A0A2V0NV01"/>
<feature type="region of interest" description="Disordered" evidence="1">
    <location>
        <begin position="360"/>
        <end position="397"/>
    </location>
</feature>
<protein>
    <submittedName>
        <fullName evidence="2">Uncharacterized protein</fullName>
    </submittedName>
</protein>